<evidence type="ECO:0000256" key="3">
    <source>
        <dbReference type="PROSITE-ProRule" id="PRU00176"/>
    </source>
</evidence>
<evidence type="ECO:0000259" key="4">
    <source>
        <dbReference type="PROSITE" id="PS50102"/>
    </source>
</evidence>
<dbReference type="Proteomes" id="UP000824469">
    <property type="component" value="Unassembled WGS sequence"/>
</dbReference>
<keyword evidence="1" id="KW-0677">Repeat</keyword>
<feature type="domain" description="RRM" evidence="4">
    <location>
        <begin position="27"/>
        <end position="91"/>
    </location>
</feature>
<dbReference type="GO" id="GO:0009535">
    <property type="term" value="C:chloroplast thylakoid membrane"/>
    <property type="evidence" value="ECO:0007669"/>
    <property type="project" value="TreeGrafter"/>
</dbReference>
<dbReference type="InterPro" id="IPR000504">
    <property type="entry name" value="RRM_dom"/>
</dbReference>
<protein>
    <recommendedName>
        <fullName evidence="4">RRM domain-containing protein</fullName>
    </recommendedName>
</protein>
<evidence type="ECO:0000256" key="1">
    <source>
        <dbReference type="ARBA" id="ARBA00022737"/>
    </source>
</evidence>
<gene>
    <name evidence="5" type="ORF">KI387_016267</name>
</gene>
<dbReference type="GO" id="GO:0003729">
    <property type="term" value="F:mRNA binding"/>
    <property type="evidence" value="ECO:0007669"/>
    <property type="project" value="TreeGrafter"/>
</dbReference>
<dbReference type="InterPro" id="IPR012677">
    <property type="entry name" value="Nucleotide-bd_a/b_plait_sf"/>
</dbReference>
<dbReference type="InterPro" id="IPR002343">
    <property type="entry name" value="Hud_Sxl_RNA"/>
</dbReference>
<dbReference type="PANTHER" id="PTHR48025:SF1">
    <property type="entry name" value="RRM DOMAIN-CONTAINING PROTEIN"/>
    <property type="match status" value="1"/>
</dbReference>
<accession>A0AA38GHI8</accession>
<evidence type="ECO:0000256" key="2">
    <source>
        <dbReference type="ARBA" id="ARBA00022884"/>
    </source>
</evidence>
<dbReference type="GO" id="GO:1990904">
    <property type="term" value="C:ribonucleoprotein complex"/>
    <property type="evidence" value="ECO:0007669"/>
    <property type="project" value="InterPro"/>
</dbReference>
<dbReference type="PRINTS" id="PR00961">
    <property type="entry name" value="HUDSXLRNA"/>
</dbReference>
<evidence type="ECO:0000313" key="6">
    <source>
        <dbReference type="Proteomes" id="UP000824469"/>
    </source>
</evidence>
<sequence>NILVKPTKVEQDSISEISKNFLSDAPYTVFVGNLSKSVNTKALEELFSQYGNVLDARVLFDRKSGSSRVFGFVVLSSQIEAESAVATLHGK</sequence>
<evidence type="ECO:0000313" key="5">
    <source>
        <dbReference type="EMBL" id="KAH9321628.1"/>
    </source>
</evidence>
<dbReference type="InterPro" id="IPR050502">
    <property type="entry name" value="Euk_RNA-bind_prot"/>
</dbReference>
<keyword evidence="2 3" id="KW-0694">RNA-binding</keyword>
<reference evidence="5 6" key="1">
    <citation type="journal article" date="2021" name="Nat. Plants">
        <title>The Taxus genome provides insights into paclitaxel biosynthesis.</title>
        <authorList>
            <person name="Xiong X."/>
            <person name="Gou J."/>
            <person name="Liao Q."/>
            <person name="Li Y."/>
            <person name="Zhou Q."/>
            <person name="Bi G."/>
            <person name="Li C."/>
            <person name="Du R."/>
            <person name="Wang X."/>
            <person name="Sun T."/>
            <person name="Guo L."/>
            <person name="Liang H."/>
            <person name="Lu P."/>
            <person name="Wu Y."/>
            <person name="Zhang Z."/>
            <person name="Ro D.K."/>
            <person name="Shang Y."/>
            <person name="Huang S."/>
            <person name="Yan J."/>
        </authorList>
    </citation>
    <scope>NUCLEOTIDE SEQUENCE [LARGE SCALE GENOMIC DNA]</scope>
    <source>
        <strain evidence="5">Ta-2019</strain>
    </source>
</reference>
<dbReference type="InterPro" id="IPR035979">
    <property type="entry name" value="RBD_domain_sf"/>
</dbReference>
<dbReference type="Gene3D" id="3.30.70.330">
    <property type="match status" value="1"/>
</dbReference>
<dbReference type="AlphaFoldDB" id="A0AA38GHI8"/>
<comment type="caution">
    <text evidence="5">The sequence shown here is derived from an EMBL/GenBank/DDBJ whole genome shotgun (WGS) entry which is preliminary data.</text>
</comment>
<dbReference type="SMART" id="SM00360">
    <property type="entry name" value="RRM"/>
    <property type="match status" value="1"/>
</dbReference>
<feature type="non-terminal residue" evidence="5">
    <location>
        <position position="91"/>
    </location>
</feature>
<dbReference type="Pfam" id="PF00076">
    <property type="entry name" value="RRM_1"/>
    <property type="match status" value="1"/>
</dbReference>
<dbReference type="GO" id="GO:1901259">
    <property type="term" value="P:chloroplast rRNA processing"/>
    <property type="evidence" value="ECO:0007669"/>
    <property type="project" value="TreeGrafter"/>
</dbReference>
<organism evidence="5 6">
    <name type="scientific">Taxus chinensis</name>
    <name type="common">Chinese yew</name>
    <name type="synonym">Taxus wallichiana var. chinensis</name>
    <dbReference type="NCBI Taxonomy" id="29808"/>
    <lineage>
        <taxon>Eukaryota</taxon>
        <taxon>Viridiplantae</taxon>
        <taxon>Streptophyta</taxon>
        <taxon>Embryophyta</taxon>
        <taxon>Tracheophyta</taxon>
        <taxon>Spermatophyta</taxon>
        <taxon>Pinopsida</taxon>
        <taxon>Pinidae</taxon>
        <taxon>Conifers II</taxon>
        <taxon>Cupressales</taxon>
        <taxon>Taxaceae</taxon>
        <taxon>Taxus</taxon>
    </lineage>
</organism>
<name>A0AA38GHI8_TAXCH</name>
<dbReference type="PROSITE" id="PS50102">
    <property type="entry name" value="RRM"/>
    <property type="match status" value="1"/>
</dbReference>
<dbReference type="PANTHER" id="PTHR48025">
    <property type="entry name" value="OS02G0815200 PROTEIN"/>
    <property type="match status" value="1"/>
</dbReference>
<dbReference type="EMBL" id="JAHRHJ020000003">
    <property type="protein sequence ID" value="KAH9321628.1"/>
    <property type="molecule type" value="Genomic_DNA"/>
</dbReference>
<dbReference type="SUPFAM" id="SSF54928">
    <property type="entry name" value="RNA-binding domain, RBD"/>
    <property type="match status" value="1"/>
</dbReference>
<keyword evidence="6" id="KW-1185">Reference proteome</keyword>
<feature type="non-terminal residue" evidence="5">
    <location>
        <position position="1"/>
    </location>
</feature>
<proteinExistence type="predicted"/>